<evidence type="ECO:0000313" key="2">
    <source>
        <dbReference type="Proteomes" id="UP000029121"/>
    </source>
</evidence>
<gene>
    <name evidence="1" type="ORF">CARUB_v10003338mg</name>
</gene>
<organism evidence="1 2">
    <name type="scientific">Capsella rubella</name>
    <dbReference type="NCBI Taxonomy" id="81985"/>
    <lineage>
        <taxon>Eukaryota</taxon>
        <taxon>Viridiplantae</taxon>
        <taxon>Streptophyta</taxon>
        <taxon>Embryophyta</taxon>
        <taxon>Tracheophyta</taxon>
        <taxon>Spermatophyta</taxon>
        <taxon>Magnoliopsida</taxon>
        <taxon>eudicotyledons</taxon>
        <taxon>Gunneridae</taxon>
        <taxon>Pentapetalae</taxon>
        <taxon>rosids</taxon>
        <taxon>malvids</taxon>
        <taxon>Brassicales</taxon>
        <taxon>Brassicaceae</taxon>
        <taxon>Camelineae</taxon>
        <taxon>Capsella</taxon>
    </lineage>
</organism>
<dbReference type="STRING" id="81985.R0FL11"/>
<keyword evidence="2" id="KW-1185">Reference proteome</keyword>
<dbReference type="Gene3D" id="3.80.10.10">
    <property type="entry name" value="Ribonuclease Inhibitor"/>
    <property type="match status" value="1"/>
</dbReference>
<reference evidence="2" key="1">
    <citation type="journal article" date="2013" name="Nat. Genet.">
        <title>The Capsella rubella genome and the genomic consequences of rapid mating system evolution.</title>
        <authorList>
            <person name="Slotte T."/>
            <person name="Hazzouri K.M."/>
            <person name="Agren J.A."/>
            <person name="Koenig D."/>
            <person name="Maumus F."/>
            <person name="Guo Y.L."/>
            <person name="Steige K."/>
            <person name="Platts A.E."/>
            <person name="Escobar J.S."/>
            <person name="Newman L.K."/>
            <person name="Wang W."/>
            <person name="Mandakova T."/>
            <person name="Vello E."/>
            <person name="Smith L.M."/>
            <person name="Henz S.R."/>
            <person name="Steffen J."/>
            <person name="Takuno S."/>
            <person name="Brandvain Y."/>
            <person name="Coop G."/>
            <person name="Andolfatto P."/>
            <person name="Hu T.T."/>
            <person name="Blanchette M."/>
            <person name="Clark R.M."/>
            <person name="Quesneville H."/>
            <person name="Nordborg M."/>
            <person name="Gaut B.S."/>
            <person name="Lysak M.A."/>
            <person name="Jenkins J."/>
            <person name="Grimwood J."/>
            <person name="Chapman J."/>
            <person name="Prochnik S."/>
            <person name="Shu S."/>
            <person name="Rokhsar D."/>
            <person name="Schmutz J."/>
            <person name="Weigel D."/>
            <person name="Wright S.I."/>
        </authorList>
    </citation>
    <scope>NUCLEOTIDE SEQUENCE [LARGE SCALE GENOMIC DNA]</scope>
    <source>
        <strain evidence="2">cv. Monte Gargano</strain>
    </source>
</reference>
<dbReference type="InterPro" id="IPR032675">
    <property type="entry name" value="LRR_dom_sf"/>
</dbReference>
<accession>R0FL11</accession>
<dbReference type="AlphaFoldDB" id="R0FL11"/>
<name>R0FL11_9BRAS</name>
<dbReference type="Proteomes" id="UP000029121">
    <property type="component" value="Unassembled WGS sequence"/>
</dbReference>
<protein>
    <submittedName>
        <fullName evidence="1">Uncharacterized protein</fullName>
    </submittedName>
</protein>
<dbReference type="EMBL" id="KB870810">
    <property type="protein sequence ID" value="EOA22646.1"/>
    <property type="molecule type" value="Genomic_DNA"/>
</dbReference>
<sequence>MQEETLTNTGLKAFLDGCPQLEHLDLRKCFEINLDKDLEKQCLERIKEFKHPNDSTVEYPYDIILSNLILTHHLMITHMITTTISR</sequence>
<evidence type="ECO:0000313" key="1">
    <source>
        <dbReference type="EMBL" id="EOA22646.1"/>
    </source>
</evidence>
<dbReference type="eggNOG" id="KOG1947">
    <property type="taxonomic scope" value="Eukaryota"/>
</dbReference>
<proteinExistence type="predicted"/>